<evidence type="ECO:0000256" key="6">
    <source>
        <dbReference type="ARBA" id="ARBA00022932"/>
    </source>
</evidence>
<evidence type="ECO:0000313" key="10">
    <source>
        <dbReference type="Proteomes" id="UP000036923"/>
    </source>
</evidence>
<gene>
    <name evidence="9" type="ORF">Bccel_2431</name>
</gene>
<keyword evidence="6" id="KW-0239">DNA-directed DNA polymerase</keyword>
<dbReference type="PANTHER" id="PTHR11669:SF8">
    <property type="entry name" value="DNA POLYMERASE III SUBUNIT DELTA"/>
    <property type="match status" value="1"/>
</dbReference>
<sequence length="278" mass="31778">MLLCQELSEDTRCGQCFACKTFDNNTNPDFKIIDAGEGSIGVDDIRNIQSDVIIKPLYSARKVYLIFEADKMTVQAQNCLLKTLEEPPPYAVIILTASNYEALMETIRSRVLRLSFNKYSNGELKAIIDRTMDKPVNNIDFVLSFSDGIAGNALDIAGSEEFVRLREDTIQMILSLNKKADEIFSAIKFMEDNKSVVEIVLDIMLTFFRDLIIYKKTRDEKMLINSDKKGIILNNVDKFTVKKLGENIELIENTRRILQQNANFQLSMEVMLMKLQEE</sequence>
<evidence type="ECO:0000256" key="2">
    <source>
        <dbReference type="ARBA" id="ARBA00014363"/>
    </source>
</evidence>
<dbReference type="GO" id="GO:0006261">
    <property type="term" value="P:DNA-templated DNA replication"/>
    <property type="evidence" value="ECO:0007669"/>
    <property type="project" value="TreeGrafter"/>
</dbReference>
<evidence type="ECO:0000256" key="5">
    <source>
        <dbReference type="ARBA" id="ARBA00022705"/>
    </source>
</evidence>
<dbReference type="EMBL" id="LGTC01000001">
    <property type="protein sequence ID" value="KNY27163.1"/>
    <property type="molecule type" value="Genomic_DNA"/>
</dbReference>
<keyword evidence="5" id="KW-0235">DNA replication</keyword>
<dbReference type="GO" id="GO:0009360">
    <property type="term" value="C:DNA polymerase III complex"/>
    <property type="evidence" value="ECO:0007669"/>
    <property type="project" value="InterPro"/>
</dbReference>
<evidence type="ECO:0000313" key="9">
    <source>
        <dbReference type="EMBL" id="KNY27163.1"/>
    </source>
</evidence>
<dbReference type="eggNOG" id="COG2812">
    <property type="taxonomic scope" value="Bacteria"/>
</dbReference>
<evidence type="ECO:0000259" key="8">
    <source>
        <dbReference type="Pfam" id="PF09115"/>
    </source>
</evidence>
<feature type="domain" description="DNA polymerase III delta subunit C-terminal" evidence="8">
    <location>
        <begin position="161"/>
        <end position="276"/>
    </location>
</feature>
<dbReference type="PATRIC" id="fig|398512.5.peg.2533"/>
<evidence type="ECO:0000256" key="4">
    <source>
        <dbReference type="ARBA" id="ARBA00022695"/>
    </source>
</evidence>
<dbReference type="PANTHER" id="PTHR11669">
    <property type="entry name" value="REPLICATION FACTOR C / DNA POLYMERASE III GAMMA-TAU SUBUNIT"/>
    <property type="match status" value="1"/>
</dbReference>
<dbReference type="Proteomes" id="UP000036923">
    <property type="component" value="Unassembled WGS sequence"/>
</dbReference>
<keyword evidence="3" id="KW-0808">Transferase</keyword>
<dbReference type="InterPro" id="IPR050238">
    <property type="entry name" value="DNA_Rep/Repair_Clamp_Loader"/>
</dbReference>
<evidence type="ECO:0000256" key="1">
    <source>
        <dbReference type="ARBA" id="ARBA00012417"/>
    </source>
</evidence>
<dbReference type="Pfam" id="PF13177">
    <property type="entry name" value="DNA_pol3_delta2"/>
    <property type="match status" value="1"/>
</dbReference>
<organism evidence="9 10">
    <name type="scientific">Pseudobacteroides cellulosolvens ATCC 35603 = DSM 2933</name>
    <dbReference type="NCBI Taxonomy" id="398512"/>
    <lineage>
        <taxon>Bacteria</taxon>
        <taxon>Bacillati</taxon>
        <taxon>Bacillota</taxon>
        <taxon>Clostridia</taxon>
        <taxon>Eubacteriales</taxon>
        <taxon>Oscillospiraceae</taxon>
        <taxon>Pseudobacteroides</taxon>
    </lineage>
</organism>
<proteinExistence type="predicted"/>
<dbReference type="SUPFAM" id="SSF52540">
    <property type="entry name" value="P-loop containing nucleoside triphosphate hydrolases"/>
    <property type="match status" value="1"/>
</dbReference>
<comment type="catalytic activity">
    <reaction evidence="7">
        <text>DNA(n) + a 2'-deoxyribonucleoside 5'-triphosphate = DNA(n+1) + diphosphate</text>
        <dbReference type="Rhea" id="RHEA:22508"/>
        <dbReference type="Rhea" id="RHEA-COMP:17339"/>
        <dbReference type="Rhea" id="RHEA-COMP:17340"/>
        <dbReference type="ChEBI" id="CHEBI:33019"/>
        <dbReference type="ChEBI" id="CHEBI:61560"/>
        <dbReference type="ChEBI" id="CHEBI:173112"/>
        <dbReference type="EC" id="2.7.7.7"/>
    </reaction>
</comment>
<dbReference type="AlphaFoldDB" id="A0A0L6JMZ7"/>
<dbReference type="EC" id="2.7.7.7" evidence="1"/>
<dbReference type="STRING" id="398512.Bccel_2431"/>
<evidence type="ECO:0000256" key="7">
    <source>
        <dbReference type="ARBA" id="ARBA00049244"/>
    </source>
</evidence>
<name>A0A0L6JMZ7_9FIRM</name>
<dbReference type="GO" id="GO:0003887">
    <property type="term" value="F:DNA-directed DNA polymerase activity"/>
    <property type="evidence" value="ECO:0007669"/>
    <property type="project" value="UniProtKB-KW"/>
</dbReference>
<dbReference type="Gene3D" id="3.40.50.300">
    <property type="entry name" value="P-loop containing nucleotide triphosphate hydrolases"/>
    <property type="match status" value="1"/>
</dbReference>
<reference evidence="10" key="1">
    <citation type="submission" date="2015-07" db="EMBL/GenBank/DDBJ databases">
        <title>Near-Complete Genome Sequence of the Cellulolytic Bacterium Bacteroides (Pseudobacteroides) cellulosolvens ATCC 35603.</title>
        <authorList>
            <person name="Dassa B."/>
            <person name="Utturkar S.M."/>
            <person name="Klingeman D.M."/>
            <person name="Hurt R.A."/>
            <person name="Keller M."/>
            <person name="Xu J."/>
            <person name="Reddy Y.H.K."/>
            <person name="Borovok I."/>
            <person name="Grinberg I.R."/>
            <person name="Lamed R."/>
            <person name="Zhivin O."/>
            <person name="Bayer E.A."/>
            <person name="Brown S.D."/>
        </authorList>
    </citation>
    <scope>NUCLEOTIDE SEQUENCE [LARGE SCALE GENOMIC DNA]</scope>
    <source>
        <strain evidence="10">DSM 2933</strain>
    </source>
</reference>
<dbReference type="InterPro" id="IPR027417">
    <property type="entry name" value="P-loop_NTPase"/>
</dbReference>
<keyword evidence="4" id="KW-0548">Nucleotidyltransferase</keyword>
<accession>A0A0L6JMZ7</accession>
<dbReference type="Pfam" id="PF09115">
    <property type="entry name" value="DNApol3-delta_C"/>
    <property type="match status" value="1"/>
</dbReference>
<dbReference type="GO" id="GO:0003677">
    <property type="term" value="F:DNA binding"/>
    <property type="evidence" value="ECO:0007669"/>
    <property type="project" value="InterPro"/>
</dbReference>
<evidence type="ECO:0000256" key="3">
    <source>
        <dbReference type="ARBA" id="ARBA00022679"/>
    </source>
</evidence>
<keyword evidence="10" id="KW-1185">Reference proteome</keyword>
<dbReference type="InterPro" id="IPR015199">
    <property type="entry name" value="DNA_pol_III_delta_C"/>
</dbReference>
<comment type="caution">
    <text evidence="9">The sequence shown here is derived from an EMBL/GenBank/DDBJ whole genome shotgun (WGS) entry which is preliminary data.</text>
</comment>
<protein>
    <recommendedName>
        <fullName evidence="2">DNA polymerase III subunit delta'</fullName>
        <ecNumber evidence="1">2.7.7.7</ecNumber>
    </recommendedName>
</protein>